<dbReference type="Gene3D" id="2.120.10.80">
    <property type="entry name" value="Kelch-type beta propeller"/>
    <property type="match status" value="1"/>
</dbReference>
<dbReference type="SMART" id="SM00612">
    <property type="entry name" value="Kelch"/>
    <property type="match status" value="3"/>
</dbReference>
<accession>A0A9D4ZYD8</accession>
<feature type="region of interest" description="Disordered" evidence="3">
    <location>
        <begin position="1"/>
        <end position="29"/>
    </location>
</feature>
<feature type="compositionally biased region" description="Basic and acidic residues" evidence="3">
    <location>
        <begin position="1"/>
        <end position="11"/>
    </location>
</feature>
<organism evidence="4 5">
    <name type="scientific">Pisum sativum</name>
    <name type="common">Garden pea</name>
    <name type="synonym">Lathyrus oleraceus</name>
    <dbReference type="NCBI Taxonomy" id="3888"/>
    <lineage>
        <taxon>Eukaryota</taxon>
        <taxon>Viridiplantae</taxon>
        <taxon>Streptophyta</taxon>
        <taxon>Embryophyta</taxon>
        <taxon>Tracheophyta</taxon>
        <taxon>Spermatophyta</taxon>
        <taxon>Magnoliopsida</taxon>
        <taxon>eudicotyledons</taxon>
        <taxon>Gunneridae</taxon>
        <taxon>Pentapetalae</taxon>
        <taxon>rosids</taxon>
        <taxon>fabids</taxon>
        <taxon>Fabales</taxon>
        <taxon>Fabaceae</taxon>
        <taxon>Papilionoideae</taxon>
        <taxon>50 kb inversion clade</taxon>
        <taxon>NPAAA clade</taxon>
        <taxon>Hologalegina</taxon>
        <taxon>IRL clade</taxon>
        <taxon>Fabeae</taxon>
        <taxon>Lathyrus</taxon>
    </lineage>
</organism>
<dbReference type="EMBL" id="JAMSHJ010000007">
    <property type="protein sequence ID" value="KAI5387053.1"/>
    <property type="molecule type" value="Genomic_DNA"/>
</dbReference>
<dbReference type="InterPro" id="IPR052439">
    <property type="entry name" value="F-box/Kelch-repeat"/>
</dbReference>
<keyword evidence="2" id="KW-0677">Repeat</keyword>
<evidence type="ECO:0000313" key="5">
    <source>
        <dbReference type="Proteomes" id="UP001058974"/>
    </source>
</evidence>
<dbReference type="PANTHER" id="PTHR46122">
    <property type="entry name" value="GALACTOSE OXIDASE/KELCH REPEAT PROTEIN-RELATED"/>
    <property type="match status" value="1"/>
</dbReference>
<proteinExistence type="predicted"/>
<comment type="caution">
    <text evidence="4">The sequence shown here is derived from an EMBL/GenBank/DDBJ whole genome shotgun (WGS) entry which is preliminary data.</text>
</comment>
<keyword evidence="5" id="KW-1185">Reference proteome</keyword>
<evidence type="ECO:0000256" key="2">
    <source>
        <dbReference type="ARBA" id="ARBA00022737"/>
    </source>
</evidence>
<dbReference type="OrthoDB" id="1356799at2759"/>
<reference evidence="4 5" key="1">
    <citation type="journal article" date="2022" name="Nat. Genet.">
        <title>Improved pea reference genome and pan-genome highlight genomic features and evolutionary characteristics.</title>
        <authorList>
            <person name="Yang T."/>
            <person name="Liu R."/>
            <person name="Luo Y."/>
            <person name="Hu S."/>
            <person name="Wang D."/>
            <person name="Wang C."/>
            <person name="Pandey M.K."/>
            <person name="Ge S."/>
            <person name="Xu Q."/>
            <person name="Li N."/>
            <person name="Li G."/>
            <person name="Huang Y."/>
            <person name="Saxena R.K."/>
            <person name="Ji Y."/>
            <person name="Li M."/>
            <person name="Yan X."/>
            <person name="He Y."/>
            <person name="Liu Y."/>
            <person name="Wang X."/>
            <person name="Xiang C."/>
            <person name="Varshney R.K."/>
            <person name="Ding H."/>
            <person name="Gao S."/>
            <person name="Zong X."/>
        </authorList>
    </citation>
    <scope>NUCLEOTIDE SEQUENCE [LARGE SCALE GENOMIC DNA]</scope>
    <source>
        <strain evidence="4 5">cv. Zhongwan 6</strain>
    </source>
</reference>
<dbReference type="Pfam" id="PF01344">
    <property type="entry name" value="Kelch_1"/>
    <property type="match status" value="2"/>
</dbReference>
<dbReference type="InterPro" id="IPR015915">
    <property type="entry name" value="Kelch-typ_b-propeller"/>
</dbReference>
<dbReference type="FunFam" id="2.120.10.80:FF:000007">
    <property type="entry name" value="F-box/kelch-repeat protein SKIP11"/>
    <property type="match status" value="1"/>
</dbReference>
<dbReference type="SUPFAM" id="SSF117281">
    <property type="entry name" value="Kelch motif"/>
    <property type="match status" value="1"/>
</dbReference>
<gene>
    <name evidence="4" type="ORF">KIW84_073271</name>
</gene>
<dbReference type="InterPro" id="IPR006652">
    <property type="entry name" value="Kelch_1"/>
</dbReference>
<dbReference type="PANTHER" id="PTHR46122:SF9">
    <property type="entry name" value="F-BOX_KELCH-REPEAT PROTEIN"/>
    <property type="match status" value="1"/>
</dbReference>
<sequence length="387" mass="43099">MKKSVEKESDMSMKSSEVPDDLEERGKSKNMENHAGVSSFLIRQLGRDMSINCLLRLSRSNYGSVAALNQNFRSLIKTGELYQLRRKMGIVEHWVYFSCDVSTWEAFDPNRNRLMQLPRMTCNTCFMHSDKESLAVGTELLVFGREINGPAIYKYSILTNSWLKGEKMNTSRCLFGSASLGEIAILAGGCDKDGKIMSSSELYNSDTGTWEILPDMNIARKMCSAVFIDGKFYVLGGIGVDKTTQLTCGEEFDLKTREWRIIPNMCPPRNEGDGVNGEAPPLIAVVKNVLYAADYAQQEVRRYVKDKNSWVTIGSLPERTTSLNGWGMAFRSCGDKLVVIGGSSFHGGMVTEVNAWIIDDDEGAPYWNLLAIIQSGSFVYNCAVMGC</sequence>
<evidence type="ECO:0000313" key="4">
    <source>
        <dbReference type="EMBL" id="KAI5387053.1"/>
    </source>
</evidence>
<dbReference type="Proteomes" id="UP001058974">
    <property type="component" value="Chromosome 7"/>
</dbReference>
<dbReference type="GO" id="GO:0005634">
    <property type="term" value="C:nucleus"/>
    <property type="evidence" value="ECO:0007669"/>
    <property type="project" value="TreeGrafter"/>
</dbReference>
<protein>
    <submittedName>
        <fullName evidence="4">Uncharacterized protein</fullName>
    </submittedName>
</protein>
<keyword evidence="1" id="KW-0880">Kelch repeat</keyword>
<evidence type="ECO:0000256" key="1">
    <source>
        <dbReference type="ARBA" id="ARBA00022441"/>
    </source>
</evidence>
<dbReference type="Gramene" id="Psat07G0327100-T1">
    <property type="protein sequence ID" value="KAI5387053.1"/>
    <property type="gene ID" value="KIW84_073271"/>
</dbReference>
<dbReference type="AlphaFoldDB" id="A0A9D4ZYD8"/>
<name>A0A9D4ZYD8_PEA</name>
<evidence type="ECO:0000256" key="3">
    <source>
        <dbReference type="SAM" id="MobiDB-lite"/>
    </source>
</evidence>